<evidence type="ECO:0000256" key="4">
    <source>
        <dbReference type="ARBA" id="ARBA00023239"/>
    </source>
</evidence>
<dbReference type="PROSITE" id="PS51891">
    <property type="entry name" value="CENP_V_GFA"/>
    <property type="match status" value="1"/>
</dbReference>
<comment type="caution">
    <text evidence="6">The sequence shown here is derived from an EMBL/GenBank/DDBJ whole genome shotgun (WGS) entry which is preliminary data.</text>
</comment>
<dbReference type="InterPro" id="IPR011057">
    <property type="entry name" value="Mss4-like_sf"/>
</dbReference>
<dbReference type="AlphaFoldDB" id="A0A9W6NE72"/>
<protein>
    <submittedName>
        <fullName evidence="6">Aldehyde-activating protein</fullName>
    </submittedName>
</protein>
<proteinExistence type="inferred from homology"/>
<dbReference type="Pfam" id="PF04828">
    <property type="entry name" value="GFA"/>
    <property type="match status" value="1"/>
</dbReference>
<evidence type="ECO:0000259" key="5">
    <source>
        <dbReference type="PROSITE" id="PS51891"/>
    </source>
</evidence>
<dbReference type="Gene3D" id="3.90.1590.10">
    <property type="entry name" value="glutathione-dependent formaldehyde- activating enzyme (gfa)"/>
    <property type="match status" value="1"/>
</dbReference>
<reference evidence="6" key="1">
    <citation type="journal article" date="2014" name="Int. J. Syst. Evol. Microbiol.">
        <title>Complete genome sequence of Corynebacterium casei LMG S-19264T (=DSM 44701T), isolated from a smear-ripened cheese.</title>
        <authorList>
            <consortium name="US DOE Joint Genome Institute (JGI-PGF)"/>
            <person name="Walter F."/>
            <person name="Albersmeier A."/>
            <person name="Kalinowski J."/>
            <person name="Ruckert C."/>
        </authorList>
    </citation>
    <scope>NUCLEOTIDE SEQUENCE</scope>
    <source>
        <strain evidence="6">VKM B-2935</strain>
    </source>
</reference>
<comment type="similarity">
    <text evidence="1">Belongs to the Gfa family.</text>
</comment>
<dbReference type="PANTHER" id="PTHR33337:SF40">
    <property type="entry name" value="CENP-V_GFA DOMAIN-CONTAINING PROTEIN-RELATED"/>
    <property type="match status" value="1"/>
</dbReference>
<dbReference type="InterPro" id="IPR006913">
    <property type="entry name" value="CENP-V/GFA"/>
</dbReference>
<dbReference type="PANTHER" id="PTHR33337">
    <property type="entry name" value="GFA DOMAIN-CONTAINING PROTEIN"/>
    <property type="match status" value="1"/>
</dbReference>
<keyword evidence="4" id="KW-0456">Lyase</keyword>
<dbReference type="EMBL" id="BSFN01000001">
    <property type="protein sequence ID" value="GLK87447.1"/>
    <property type="molecule type" value="Genomic_DNA"/>
</dbReference>
<feature type="domain" description="CENP-V/GFA" evidence="5">
    <location>
        <begin position="5"/>
        <end position="119"/>
    </location>
</feature>
<dbReference type="GO" id="GO:0016846">
    <property type="term" value="F:carbon-sulfur lyase activity"/>
    <property type="evidence" value="ECO:0007669"/>
    <property type="project" value="InterPro"/>
</dbReference>
<evidence type="ECO:0000256" key="1">
    <source>
        <dbReference type="ARBA" id="ARBA00005495"/>
    </source>
</evidence>
<keyword evidence="3" id="KW-0862">Zinc</keyword>
<dbReference type="RefSeq" id="WP_271193699.1">
    <property type="nucleotide sequence ID" value="NZ_BSFN01000001.1"/>
</dbReference>
<sequence>MTDIHTGGCQCGALRYRFNAPLTDIAHCHCTICRRTTGGIVTTWITVPLERFEWLQGTPQRFVSSPGCTRSFCGQCGGQLTFFSEQSPQSLDITIATFDHPEQAQPDRHIWVTTRLPWLHLDEQLPSEDGEA</sequence>
<organism evidence="6 7">
    <name type="scientific">Pseudomonas turukhanskensis</name>
    <dbReference type="NCBI Taxonomy" id="1806536"/>
    <lineage>
        <taxon>Bacteria</taxon>
        <taxon>Pseudomonadati</taxon>
        <taxon>Pseudomonadota</taxon>
        <taxon>Gammaproteobacteria</taxon>
        <taxon>Pseudomonadales</taxon>
        <taxon>Pseudomonadaceae</taxon>
        <taxon>Pseudomonas</taxon>
    </lineage>
</organism>
<keyword evidence="7" id="KW-1185">Reference proteome</keyword>
<evidence type="ECO:0000256" key="2">
    <source>
        <dbReference type="ARBA" id="ARBA00022723"/>
    </source>
</evidence>
<evidence type="ECO:0000313" key="7">
    <source>
        <dbReference type="Proteomes" id="UP001143328"/>
    </source>
</evidence>
<dbReference type="GO" id="GO:0046872">
    <property type="term" value="F:metal ion binding"/>
    <property type="evidence" value="ECO:0007669"/>
    <property type="project" value="UniProtKB-KW"/>
</dbReference>
<evidence type="ECO:0000256" key="3">
    <source>
        <dbReference type="ARBA" id="ARBA00022833"/>
    </source>
</evidence>
<gene>
    <name evidence="6" type="ORF">GCM10017655_05090</name>
</gene>
<reference evidence="6" key="2">
    <citation type="submission" date="2023-01" db="EMBL/GenBank/DDBJ databases">
        <authorList>
            <person name="Sun Q."/>
            <person name="Evtushenko L."/>
        </authorList>
    </citation>
    <scope>NUCLEOTIDE SEQUENCE</scope>
    <source>
        <strain evidence="6">VKM B-2935</strain>
    </source>
</reference>
<keyword evidence="2" id="KW-0479">Metal-binding</keyword>
<accession>A0A9W6NE72</accession>
<evidence type="ECO:0000313" key="6">
    <source>
        <dbReference type="EMBL" id="GLK87447.1"/>
    </source>
</evidence>
<dbReference type="Proteomes" id="UP001143328">
    <property type="component" value="Unassembled WGS sequence"/>
</dbReference>
<name>A0A9W6NE72_9PSED</name>
<dbReference type="SUPFAM" id="SSF51316">
    <property type="entry name" value="Mss4-like"/>
    <property type="match status" value="1"/>
</dbReference>